<reference evidence="2 3" key="1">
    <citation type="submission" date="2022-04" db="EMBL/GenBank/DDBJ databases">
        <title>Halobacillus sp. isolated from saltern.</title>
        <authorList>
            <person name="Won M."/>
            <person name="Lee C.-M."/>
            <person name="Woen H.-Y."/>
            <person name="Kwon S.-W."/>
        </authorList>
    </citation>
    <scope>NUCLEOTIDE SEQUENCE [LARGE SCALE GENOMIC DNA]</scope>
    <source>
        <strain evidence="2 3">SSBR10-3</strain>
    </source>
</reference>
<feature type="transmembrane region" description="Helical" evidence="1">
    <location>
        <begin position="347"/>
        <end position="368"/>
    </location>
</feature>
<gene>
    <name evidence="2" type="ORF">MUN89_19255</name>
</gene>
<feature type="transmembrane region" description="Helical" evidence="1">
    <location>
        <begin position="12"/>
        <end position="34"/>
    </location>
</feature>
<protein>
    <submittedName>
        <fullName evidence="2">Multi antimicrobial extrusion protein MatE</fullName>
    </submittedName>
</protein>
<feature type="transmembrane region" description="Helical" evidence="1">
    <location>
        <begin position="190"/>
        <end position="212"/>
    </location>
</feature>
<feature type="transmembrane region" description="Helical" evidence="1">
    <location>
        <begin position="232"/>
        <end position="254"/>
    </location>
</feature>
<feature type="transmembrane region" description="Helical" evidence="1">
    <location>
        <begin position="88"/>
        <end position="114"/>
    </location>
</feature>
<dbReference type="RefSeq" id="WP_244709573.1">
    <property type="nucleotide sequence ID" value="NZ_CP095073.1"/>
</dbReference>
<evidence type="ECO:0000313" key="2">
    <source>
        <dbReference type="EMBL" id="UOQ43981.1"/>
    </source>
</evidence>
<evidence type="ECO:0000313" key="3">
    <source>
        <dbReference type="Proteomes" id="UP000831787"/>
    </source>
</evidence>
<feature type="transmembrane region" description="Helical" evidence="1">
    <location>
        <begin position="159"/>
        <end position="184"/>
    </location>
</feature>
<keyword evidence="1" id="KW-0472">Membrane</keyword>
<dbReference type="Proteomes" id="UP000831787">
    <property type="component" value="Chromosome"/>
</dbReference>
<evidence type="ECO:0000256" key="1">
    <source>
        <dbReference type="SAM" id="Phobius"/>
    </source>
</evidence>
<feature type="transmembrane region" description="Helical" evidence="1">
    <location>
        <begin position="304"/>
        <end position="327"/>
    </location>
</feature>
<feature type="transmembrane region" description="Helical" evidence="1">
    <location>
        <begin position="126"/>
        <end position="147"/>
    </location>
</feature>
<sequence>MTGDTNRLTYRHLAGFFIPLGISGSLTSITHVIINGTLSRGDNATFIIACYAVAFALFGIIERPIIVFRQTSSALVHDQSSFRMLSRFMMYALGIIVAVSLIMIYTSAGSWVYIRLFQADQSMVETISNTFKIIVFVIILSGIRGIYQGVIINRFATKWISIMVVIRLAVMFLAAYLFVTFQYITSATGAILFLTGMFVECLMSIWKGHALLKPASSSNKHHALKKREIFNFYLPLVFYFVVQTVVVPIIYVFLAKTDNIEMGIASFALAFSITQMLLSFFMYTHQLVLQLYLNNKQKVVKFMIILSILPSILLAVLCFTPAGLWFMQTVMGADMELSVTTLGVLKFFMIKTLVFPWVDFLNGFLMLYRNTGKMMVAQVVNLATVIGVLMYFVLYHPEWNGKSGSLAASVGELAGLILVAVIVVKMLENKRRGKEKRYAASGT</sequence>
<feature type="transmembrane region" description="Helical" evidence="1">
    <location>
        <begin position="375"/>
        <end position="394"/>
    </location>
</feature>
<feature type="transmembrane region" description="Helical" evidence="1">
    <location>
        <begin position="406"/>
        <end position="427"/>
    </location>
</feature>
<keyword evidence="1" id="KW-0812">Transmembrane</keyword>
<accession>A0ABY4EIR0</accession>
<name>A0ABY4EIR0_9BACI</name>
<keyword evidence="3" id="KW-1185">Reference proteome</keyword>
<organism evidence="2 3">
    <name type="scientific">Halobacillus salinarum</name>
    <dbReference type="NCBI Taxonomy" id="2932257"/>
    <lineage>
        <taxon>Bacteria</taxon>
        <taxon>Bacillati</taxon>
        <taxon>Bacillota</taxon>
        <taxon>Bacilli</taxon>
        <taxon>Bacillales</taxon>
        <taxon>Bacillaceae</taxon>
        <taxon>Halobacillus</taxon>
    </lineage>
</organism>
<keyword evidence="1" id="KW-1133">Transmembrane helix</keyword>
<feature type="transmembrane region" description="Helical" evidence="1">
    <location>
        <begin position="46"/>
        <end position="68"/>
    </location>
</feature>
<feature type="transmembrane region" description="Helical" evidence="1">
    <location>
        <begin position="260"/>
        <end position="283"/>
    </location>
</feature>
<proteinExistence type="predicted"/>
<dbReference type="EMBL" id="CP095073">
    <property type="protein sequence ID" value="UOQ43981.1"/>
    <property type="molecule type" value="Genomic_DNA"/>
</dbReference>